<keyword evidence="11 13" id="KW-0030">Aminoacyl-tRNA synthetase</keyword>
<dbReference type="Gene3D" id="1.20.120.1910">
    <property type="entry name" value="Cysteine-tRNA ligase, C-terminal anti-codon recognition domain"/>
    <property type="match status" value="1"/>
</dbReference>
<evidence type="ECO:0000256" key="10">
    <source>
        <dbReference type="ARBA" id="ARBA00022917"/>
    </source>
</evidence>
<dbReference type="Pfam" id="PF01406">
    <property type="entry name" value="tRNA-synt_1e"/>
    <property type="match status" value="1"/>
</dbReference>
<evidence type="ECO:0000256" key="2">
    <source>
        <dbReference type="ARBA" id="ARBA00005594"/>
    </source>
</evidence>
<dbReference type="SUPFAM" id="SSF47323">
    <property type="entry name" value="Anticodon-binding domain of a subclass of class I aminoacyl-tRNA synthetases"/>
    <property type="match status" value="1"/>
</dbReference>
<keyword evidence="4 13" id="KW-0963">Cytoplasm</keyword>
<evidence type="ECO:0000256" key="4">
    <source>
        <dbReference type="ARBA" id="ARBA00022490"/>
    </source>
</evidence>
<evidence type="ECO:0000313" key="15">
    <source>
        <dbReference type="EMBL" id="MBC5649440.1"/>
    </source>
</evidence>
<dbReference type="RefSeq" id="WP_186858892.1">
    <property type="nucleotide sequence ID" value="NZ_JACOON010000008.1"/>
</dbReference>
<protein>
    <recommendedName>
        <fullName evidence="13">Cysteine--tRNA ligase</fullName>
        <ecNumber evidence="13">6.1.1.16</ecNumber>
    </recommendedName>
    <alternativeName>
        <fullName evidence="13">Cysteinyl-tRNA synthetase</fullName>
        <shortName evidence="13">CysRS</shortName>
    </alternativeName>
</protein>
<dbReference type="InterPro" id="IPR032678">
    <property type="entry name" value="tRNA-synt_1_cat_dom"/>
</dbReference>
<evidence type="ECO:0000256" key="1">
    <source>
        <dbReference type="ARBA" id="ARBA00004496"/>
    </source>
</evidence>
<feature type="domain" description="Cysteinyl-tRNA synthetase class Ia DALR" evidence="14">
    <location>
        <begin position="348"/>
        <end position="411"/>
    </location>
</feature>
<evidence type="ECO:0000256" key="7">
    <source>
        <dbReference type="ARBA" id="ARBA00022741"/>
    </source>
</evidence>
<comment type="similarity">
    <text evidence="2 13">Belongs to the class-I aminoacyl-tRNA synthetase family.</text>
</comment>
<feature type="short sequence motif" description="'KMSKS' region" evidence="13">
    <location>
        <begin position="264"/>
        <end position="268"/>
    </location>
</feature>
<dbReference type="InterPro" id="IPR009080">
    <property type="entry name" value="tRNAsynth_Ia_anticodon-bd"/>
</dbReference>
<comment type="subcellular location">
    <subcellularLocation>
        <location evidence="1 13">Cytoplasm</location>
    </subcellularLocation>
</comment>
<dbReference type="PRINTS" id="PR00983">
    <property type="entry name" value="TRNASYNTHCYS"/>
</dbReference>
<evidence type="ECO:0000259" key="14">
    <source>
        <dbReference type="SMART" id="SM00840"/>
    </source>
</evidence>
<keyword evidence="6 13" id="KW-0479">Metal-binding</keyword>
<dbReference type="PANTHER" id="PTHR10890">
    <property type="entry name" value="CYSTEINYL-TRNA SYNTHETASE"/>
    <property type="match status" value="1"/>
</dbReference>
<dbReference type="SUPFAM" id="SSF52374">
    <property type="entry name" value="Nucleotidylyl transferase"/>
    <property type="match status" value="1"/>
</dbReference>
<accession>A0ABR7EI24</accession>
<feature type="binding site" evidence="13">
    <location>
        <position position="236"/>
    </location>
    <ligand>
        <name>Zn(2+)</name>
        <dbReference type="ChEBI" id="CHEBI:29105"/>
    </ligand>
</feature>
<evidence type="ECO:0000256" key="11">
    <source>
        <dbReference type="ARBA" id="ARBA00023146"/>
    </source>
</evidence>
<dbReference type="Proteomes" id="UP000606889">
    <property type="component" value="Unassembled WGS sequence"/>
</dbReference>
<comment type="caution">
    <text evidence="15">The sequence shown here is derived from an EMBL/GenBank/DDBJ whole genome shotgun (WGS) entry which is preliminary data.</text>
</comment>
<dbReference type="SMART" id="SM00840">
    <property type="entry name" value="DALR_2"/>
    <property type="match status" value="1"/>
</dbReference>
<dbReference type="GO" id="GO:0004817">
    <property type="term" value="F:cysteine-tRNA ligase activity"/>
    <property type="evidence" value="ECO:0007669"/>
    <property type="project" value="UniProtKB-EC"/>
</dbReference>
<keyword evidence="16" id="KW-1185">Reference proteome</keyword>
<dbReference type="Pfam" id="PF09190">
    <property type="entry name" value="DALR_2"/>
    <property type="match status" value="1"/>
</dbReference>
<feature type="binding site" evidence="13">
    <location>
        <position position="207"/>
    </location>
    <ligand>
        <name>Zn(2+)</name>
        <dbReference type="ChEBI" id="CHEBI:29105"/>
    </ligand>
</feature>
<feature type="binding site" evidence="13">
    <location>
        <position position="267"/>
    </location>
    <ligand>
        <name>ATP</name>
        <dbReference type="ChEBI" id="CHEBI:30616"/>
    </ligand>
</feature>
<dbReference type="InterPro" id="IPR024909">
    <property type="entry name" value="Cys-tRNA/MSH_ligase"/>
</dbReference>
<dbReference type="HAMAP" id="MF_00041">
    <property type="entry name" value="Cys_tRNA_synth"/>
    <property type="match status" value="1"/>
</dbReference>
<keyword evidence="8 13" id="KW-0862">Zinc</keyword>
<comment type="catalytic activity">
    <reaction evidence="12 13">
        <text>tRNA(Cys) + L-cysteine + ATP = L-cysteinyl-tRNA(Cys) + AMP + diphosphate</text>
        <dbReference type="Rhea" id="RHEA:17773"/>
        <dbReference type="Rhea" id="RHEA-COMP:9661"/>
        <dbReference type="Rhea" id="RHEA-COMP:9679"/>
        <dbReference type="ChEBI" id="CHEBI:30616"/>
        <dbReference type="ChEBI" id="CHEBI:33019"/>
        <dbReference type="ChEBI" id="CHEBI:35235"/>
        <dbReference type="ChEBI" id="CHEBI:78442"/>
        <dbReference type="ChEBI" id="CHEBI:78517"/>
        <dbReference type="ChEBI" id="CHEBI:456215"/>
        <dbReference type="EC" id="6.1.1.16"/>
    </reaction>
</comment>
<organism evidence="15 16">
    <name type="scientific">Christensenella tenuis</name>
    <dbReference type="NCBI Taxonomy" id="2763033"/>
    <lineage>
        <taxon>Bacteria</taxon>
        <taxon>Bacillati</taxon>
        <taxon>Bacillota</taxon>
        <taxon>Clostridia</taxon>
        <taxon>Christensenellales</taxon>
        <taxon>Christensenellaceae</taxon>
        <taxon>Christensenella</taxon>
    </lineage>
</organism>
<gene>
    <name evidence="13" type="primary">cysS</name>
    <name evidence="15" type="ORF">H8S18_13920</name>
</gene>
<dbReference type="CDD" id="cd00672">
    <property type="entry name" value="CysRS_core"/>
    <property type="match status" value="1"/>
</dbReference>
<dbReference type="Gene3D" id="3.40.50.620">
    <property type="entry name" value="HUPs"/>
    <property type="match status" value="1"/>
</dbReference>
<keyword evidence="9 13" id="KW-0067">ATP-binding</keyword>
<dbReference type="Pfam" id="PF23493">
    <property type="entry name" value="CysS_C"/>
    <property type="match status" value="1"/>
</dbReference>
<dbReference type="PANTHER" id="PTHR10890:SF3">
    <property type="entry name" value="CYSTEINE--TRNA LIGASE, CYTOPLASMIC"/>
    <property type="match status" value="1"/>
</dbReference>
<proteinExistence type="inferred from homology"/>
<dbReference type="InterPro" id="IPR015273">
    <property type="entry name" value="Cys-tRNA-synt_Ia_DALR"/>
</dbReference>
<dbReference type="NCBIfam" id="TIGR00435">
    <property type="entry name" value="cysS"/>
    <property type="match status" value="1"/>
</dbReference>
<dbReference type="InterPro" id="IPR056411">
    <property type="entry name" value="CysS_C"/>
</dbReference>
<evidence type="ECO:0000256" key="3">
    <source>
        <dbReference type="ARBA" id="ARBA00011245"/>
    </source>
</evidence>
<dbReference type="EC" id="6.1.1.16" evidence="13"/>
<evidence type="ECO:0000256" key="8">
    <source>
        <dbReference type="ARBA" id="ARBA00022833"/>
    </source>
</evidence>
<comment type="subunit">
    <text evidence="3 13">Monomer.</text>
</comment>
<keyword evidence="10 13" id="KW-0648">Protein biosynthesis</keyword>
<evidence type="ECO:0000256" key="12">
    <source>
        <dbReference type="ARBA" id="ARBA00047398"/>
    </source>
</evidence>
<feature type="binding site" evidence="13">
    <location>
        <position position="27"/>
    </location>
    <ligand>
        <name>Zn(2+)</name>
        <dbReference type="ChEBI" id="CHEBI:29105"/>
    </ligand>
</feature>
<reference evidence="15 16" key="1">
    <citation type="submission" date="2020-08" db="EMBL/GenBank/DDBJ databases">
        <title>Genome public.</title>
        <authorList>
            <person name="Liu C."/>
            <person name="Sun Q."/>
        </authorList>
    </citation>
    <scope>NUCLEOTIDE SEQUENCE [LARGE SCALE GENOMIC DNA]</scope>
    <source>
        <strain evidence="15 16">NSJ-35</strain>
    </source>
</reference>
<feature type="short sequence motif" description="'HIGH' region" evidence="13">
    <location>
        <begin position="29"/>
        <end position="39"/>
    </location>
</feature>
<evidence type="ECO:0000256" key="6">
    <source>
        <dbReference type="ARBA" id="ARBA00022723"/>
    </source>
</evidence>
<comment type="cofactor">
    <cofactor evidence="13">
        <name>Zn(2+)</name>
        <dbReference type="ChEBI" id="CHEBI:29105"/>
    </cofactor>
    <text evidence="13">Binds 1 zinc ion per subunit.</text>
</comment>
<keyword evidence="5 13" id="KW-0436">Ligase</keyword>
<dbReference type="InterPro" id="IPR014729">
    <property type="entry name" value="Rossmann-like_a/b/a_fold"/>
</dbReference>
<feature type="binding site" evidence="13">
    <location>
        <position position="232"/>
    </location>
    <ligand>
        <name>Zn(2+)</name>
        <dbReference type="ChEBI" id="CHEBI:29105"/>
    </ligand>
</feature>
<name>A0ABR7EI24_9FIRM</name>
<evidence type="ECO:0000256" key="5">
    <source>
        <dbReference type="ARBA" id="ARBA00022598"/>
    </source>
</evidence>
<evidence type="ECO:0000256" key="9">
    <source>
        <dbReference type="ARBA" id="ARBA00022840"/>
    </source>
</evidence>
<dbReference type="EMBL" id="JACOON010000008">
    <property type="protein sequence ID" value="MBC5649440.1"/>
    <property type="molecule type" value="Genomic_DNA"/>
</dbReference>
<keyword evidence="7 13" id="KW-0547">Nucleotide-binding</keyword>
<sequence>MKIFNSMTGQKEELNPLHPGQFNIYACGPTVYNYFHIGNARPFIVFDTLRRYLEYRGYKVNFVQNFTDVDDKMIRVASEEGITVKELGERYIGEYFKDAKALNIRPATVHPKATEHIGDIIALVKKLVDTGHAYELHGDVYFDTQSFPGYGKLSGQDVSELEMGARISVNEEKKNPMDFALWKAKKEGEISWPSPWGDGRPGWHIECSAMSMKYLGDTLDIHGGGQDLKFPHHENEIAQSEAATGKPFANYWMHNGYININGIKMAKSKGNFLTVRDILKDFRGPAVRLFMLSAHYRNPINFSRELLAQSETAYDRILNCRENLKFIMEHPKDEAVEIAPVIAAASEKFKAAMDDDLNTADAVGGIFEYIKEVNTLFENGGRTEDAKAALAELDTLMDVLGILSQEADEEIPEDVREMAAKRQAARAEKNWAEADRLRDELRARGYELKDTPDGVKINKI</sequence>
<evidence type="ECO:0000313" key="16">
    <source>
        <dbReference type="Proteomes" id="UP000606889"/>
    </source>
</evidence>
<evidence type="ECO:0000256" key="13">
    <source>
        <dbReference type="HAMAP-Rule" id="MF_00041"/>
    </source>
</evidence>
<dbReference type="InterPro" id="IPR015803">
    <property type="entry name" value="Cys-tRNA-ligase"/>
</dbReference>